<dbReference type="InterPro" id="IPR051911">
    <property type="entry name" value="SDR_oxidoreductase"/>
</dbReference>
<dbReference type="PROSITE" id="PS00061">
    <property type="entry name" value="ADH_SHORT"/>
    <property type="match status" value="1"/>
</dbReference>
<dbReference type="CDD" id="cd05374">
    <property type="entry name" value="17beta-HSD-like_SDR_c"/>
    <property type="match status" value="1"/>
</dbReference>
<dbReference type="Proteomes" id="UP000250140">
    <property type="component" value="Unassembled WGS sequence"/>
</dbReference>
<dbReference type="PANTHER" id="PTHR43976:SF16">
    <property type="entry name" value="SHORT-CHAIN DEHYDROGENASE_REDUCTASE FAMILY PROTEIN"/>
    <property type="match status" value="1"/>
</dbReference>
<dbReference type="GO" id="GO:0016491">
    <property type="term" value="F:oxidoreductase activity"/>
    <property type="evidence" value="ECO:0007669"/>
    <property type="project" value="UniProtKB-KW"/>
</dbReference>
<dbReference type="InterPro" id="IPR020904">
    <property type="entry name" value="Sc_DH/Rdtase_CS"/>
</dbReference>
<dbReference type="PRINTS" id="PR00080">
    <property type="entry name" value="SDRFAMILY"/>
</dbReference>
<evidence type="ECO:0000256" key="2">
    <source>
        <dbReference type="ARBA" id="ARBA00022857"/>
    </source>
</evidence>
<gene>
    <name evidence="5" type="ORF">AOQ84DRAFT_345121</name>
</gene>
<dbReference type="InterPro" id="IPR002347">
    <property type="entry name" value="SDR_fam"/>
</dbReference>
<evidence type="ECO:0000256" key="3">
    <source>
        <dbReference type="ARBA" id="ARBA00023002"/>
    </source>
</evidence>
<dbReference type="OrthoDB" id="1274115at2759"/>
<dbReference type="EMBL" id="KV750353">
    <property type="protein sequence ID" value="OCL05210.1"/>
    <property type="molecule type" value="Genomic_DNA"/>
</dbReference>
<name>A0A8E2JPU4_9PEZI</name>
<proteinExistence type="inferred from homology"/>
<dbReference type="SUPFAM" id="SSF51735">
    <property type="entry name" value="NAD(P)-binding Rossmann-fold domains"/>
    <property type="match status" value="1"/>
</dbReference>
<evidence type="ECO:0000256" key="1">
    <source>
        <dbReference type="ARBA" id="ARBA00006484"/>
    </source>
</evidence>
<organism evidence="5 6">
    <name type="scientific">Glonium stellatum</name>
    <dbReference type="NCBI Taxonomy" id="574774"/>
    <lineage>
        <taxon>Eukaryota</taxon>
        <taxon>Fungi</taxon>
        <taxon>Dikarya</taxon>
        <taxon>Ascomycota</taxon>
        <taxon>Pezizomycotina</taxon>
        <taxon>Dothideomycetes</taxon>
        <taxon>Pleosporomycetidae</taxon>
        <taxon>Gloniales</taxon>
        <taxon>Gloniaceae</taxon>
        <taxon>Glonium</taxon>
    </lineage>
</organism>
<comment type="similarity">
    <text evidence="1 4">Belongs to the short-chain dehydrogenases/reductases (SDR) family.</text>
</comment>
<dbReference type="Gene3D" id="3.40.50.720">
    <property type="entry name" value="NAD(P)-binding Rossmann-like Domain"/>
    <property type="match status" value="1"/>
</dbReference>
<keyword evidence="6" id="KW-1185">Reference proteome</keyword>
<evidence type="ECO:0000256" key="4">
    <source>
        <dbReference type="RuleBase" id="RU000363"/>
    </source>
</evidence>
<keyword evidence="3" id="KW-0560">Oxidoreductase</keyword>
<evidence type="ECO:0000313" key="6">
    <source>
        <dbReference type="Proteomes" id="UP000250140"/>
    </source>
</evidence>
<reference evidence="5 6" key="1">
    <citation type="journal article" date="2016" name="Nat. Commun.">
        <title>Ectomycorrhizal ecology is imprinted in the genome of the dominant symbiotic fungus Cenococcum geophilum.</title>
        <authorList>
            <consortium name="DOE Joint Genome Institute"/>
            <person name="Peter M."/>
            <person name="Kohler A."/>
            <person name="Ohm R.A."/>
            <person name="Kuo A."/>
            <person name="Krutzmann J."/>
            <person name="Morin E."/>
            <person name="Arend M."/>
            <person name="Barry K.W."/>
            <person name="Binder M."/>
            <person name="Choi C."/>
            <person name="Clum A."/>
            <person name="Copeland A."/>
            <person name="Grisel N."/>
            <person name="Haridas S."/>
            <person name="Kipfer T."/>
            <person name="LaButti K."/>
            <person name="Lindquist E."/>
            <person name="Lipzen A."/>
            <person name="Maire R."/>
            <person name="Meier B."/>
            <person name="Mihaltcheva S."/>
            <person name="Molinier V."/>
            <person name="Murat C."/>
            <person name="Poggeler S."/>
            <person name="Quandt C.A."/>
            <person name="Sperisen C."/>
            <person name="Tritt A."/>
            <person name="Tisserant E."/>
            <person name="Crous P.W."/>
            <person name="Henrissat B."/>
            <person name="Nehls U."/>
            <person name="Egli S."/>
            <person name="Spatafora J.W."/>
            <person name="Grigoriev I.V."/>
            <person name="Martin F.M."/>
        </authorList>
    </citation>
    <scope>NUCLEOTIDE SEQUENCE [LARGE SCALE GENOMIC DNA]</scope>
    <source>
        <strain evidence="5 6">CBS 207.34</strain>
    </source>
</reference>
<dbReference type="AlphaFoldDB" id="A0A8E2JPU4"/>
<dbReference type="PANTHER" id="PTHR43976">
    <property type="entry name" value="SHORT CHAIN DEHYDROGENASE"/>
    <property type="match status" value="1"/>
</dbReference>
<dbReference type="PRINTS" id="PR00081">
    <property type="entry name" value="GDHRDH"/>
</dbReference>
<keyword evidence="2" id="KW-0521">NADP</keyword>
<accession>A0A8E2JPU4</accession>
<sequence length="286" mass="30887">MSVPVWVITGSGNGFGKAIALEALNRGHKVIATARNASKLSDLQAVGAEVLNLDVTADLEDLKKIAAEVNAKYGCVTHLINAAGYILEAAIEEASPKETFDHFNTNVFGAVNVTRAFLPYMRAQKKGVIANFGSMASWGGGPAYGLYAATKWAISGISESLRTELEPFGIKTIVIEPGYFRTSFLNPGARIKSEVQMKEYEETVVGYVRKMLDNADNNQPGDVKKGAKVIVDVLTKSGLAEGKDIPMRLALGSDADAFIRAKLTDTETLLTEWKDATYSTDYPKVE</sequence>
<dbReference type="InterPro" id="IPR036291">
    <property type="entry name" value="NAD(P)-bd_dom_sf"/>
</dbReference>
<dbReference type="Pfam" id="PF00106">
    <property type="entry name" value="adh_short"/>
    <property type="match status" value="1"/>
</dbReference>
<evidence type="ECO:0000313" key="5">
    <source>
        <dbReference type="EMBL" id="OCL05210.1"/>
    </source>
</evidence>
<protein>
    <submittedName>
        <fullName evidence="5">NAD(P)-binding protein</fullName>
    </submittedName>
</protein>